<dbReference type="SMART" id="SM00220">
    <property type="entry name" value="S_TKc"/>
    <property type="match status" value="1"/>
</dbReference>
<dbReference type="SUPFAM" id="SSF56112">
    <property type="entry name" value="Protein kinase-like (PK-like)"/>
    <property type="match status" value="1"/>
</dbReference>
<dbReference type="CDD" id="cd14014">
    <property type="entry name" value="STKc_PknB_like"/>
    <property type="match status" value="1"/>
</dbReference>
<dbReference type="AlphaFoldDB" id="A0A1W7CXC3"/>
<dbReference type="SUPFAM" id="SSF53822">
    <property type="entry name" value="Periplasmic binding protein-like I"/>
    <property type="match status" value="1"/>
</dbReference>
<proteinExistence type="inferred from homology"/>
<dbReference type="GO" id="GO:0004672">
    <property type="term" value="F:protein kinase activity"/>
    <property type="evidence" value="ECO:0007669"/>
    <property type="project" value="InterPro"/>
</dbReference>
<dbReference type="InterPro" id="IPR008271">
    <property type="entry name" value="Ser/Thr_kinase_AS"/>
</dbReference>
<evidence type="ECO:0000256" key="5">
    <source>
        <dbReference type="PROSITE-ProRule" id="PRU10141"/>
    </source>
</evidence>
<dbReference type="InterPro" id="IPR011009">
    <property type="entry name" value="Kinase-like_dom_sf"/>
</dbReference>
<dbReference type="Gene3D" id="3.30.200.20">
    <property type="entry name" value="Phosphorylase Kinase, domain 1"/>
    <property type="match status" value="1"/>
</dbReference>
<evidence type="ECO:0000256" key="3">
    <source>
        <dbReference type="ARBA" id="ARBA00022741"/>
    </source>
</evidence>
<keyword evidence="4 5" id="KW-0067">ATP-binding</keyword>
<protein>
    <recommendedName>
        <fullName evidence="6">Protein kinase domain-containing protein</fullName>
    </recommendedName>
</protein>
<evidence type="ECO:0000313" key="8">
    <source>
        <dbReference type="Proteomes" id="UP000194218"/>
    </source>
</evidence>
<comment type="similarity">
    <text evidence="1">Belongs to the leucine-binding protein family.</text>
</comment>
<dbReference type="GO" id="GO:0005524">
    <property type="term" value="F:ATP binding"/>
    <property type="evidence" value="ECO:0007669"/>
    <property type="project" value="UniProtKB-UniRule"/>
</dbReference>
<name>A0A1W7CXC3_9ACTN</name>
<keyword evidence="8" id="KW-1185">Reference proteome</keyword>
<dbReference type="PROSITE" id="PS50011">
    <property type="entry name" value="PROTEIN_KINASE_DOM"/>
    <property type="match status" value="1"/>
</dbReference>
<dbReference type="EMBL" id="CP021121">
    <property type="protein sequence ID" value="ARQ68980.1"/>
    <property type="molecule type" value="Genomic_DNA"/>
</dbReference>
<keyword evidence="2" id="KW-0732">Signal</keyword>
<dbReference type="InterPro" id="IPR000719">
    <property type="entry name" value="Prot_kinase_dom"/>
</dbReference>
<dbReference type="InterPro" id="IPR017441">
    <property type="entry name" value="Protein_kinase_ATP_BS"/>
</dbReference>
<dbReference type="Gene3D" id="1.10.510.10">
    <property type="entry name" value="Transferase(Phosphotransferase) domain 1"/>
    <property type="match status" value="1"/>
</dbReference>
<accession>A0A1W7CXC3</accession>
<feature type="binding site" evidence="5">
    <location>
        <position position="46"/>
    </location>
    <ligand>
        <name>ATP</name>
        <dbReference type="ChEBI" id="CHEBI:30616"/>
    </ligand>
</feature>
<keyword evidence="3 5" id="KW-0547">Nucleotide-binding</keyword>
<dbReference type="Proteomes" id="UP000194218">
    <property type="component" value="Chromosome"/>
</dbReference>
<sequence>MAAFQALQAGDPERVGRYQVLARLGSGAMGRVFLARSPGGRPVAVKVVRIELAEDPRFRDRFAREVAAARRVNSFFTAGVVDADPEAMPPWLATAYVAGLPLSDAVTAHGPWPEASVRALGGALAEALEAIHAAGLVHRDLKPSNVLLASDGPRVIDFGISLAVDGTPLTRTGATVGTPGYIAPERLRGAGTGPASDVFALGAVLAYAGTGSGPFGSGLVHEVNYRAAYEPAALTGLPEGELRDLVGRCLDKDPARRPGVAELVERLGEDAGGLATLDWLPRAVVGSVRARADAPPLAPGPSRRRALAIAGGVVGVAGLGGLTYALGVSGDDGGSGSDGGGPDGGGSAGEPATVRIAVQGPLTGDDADTGQDMLASVRLAVDLANESGAHPGLRFEVFEADDQGTADAAHAAAQAAVDDGRVLAVVGPAYTGTARAAGPLYSAAGLAAVSPLATSPQLAGQRDLATFLRGVPNDRQAGAAIGGFLAGSAVVVVDDASPDGRALADAVLERLSESGTYARRSALFDDTARYVVEAEADAVAFCGAPEQAGALALALRDEGYTGDLVGGEGLMARRFLTMGQGASEGWYLLSHRFDASVSEDGRRFAQLFEEANGRRPGHYSARTFDVATLIIEAVAGAGGEADRGTVFEAVAGHRHEGVTGLIAFDADGEYAGGGPQLFQARGGEFAPLGPVGDHTYEP</sequence>
<evidence type="ECO:0000313" key="7">
    <source>
        <dbReference type="EMBL" id="ARQ68980.1"/>
    </source>
</evidence>
<dbReference type="CDD" id="cd06342">
    <property type="entry name" value="PBP1_ABC_LIVBP-like"/>
    <property type="match status" value="1"/>
</dbReference>
<evidence type="ECO:0000256" key="2">
    <source>
        <dbReference type="ARBA" id="ARBA00022729"/>
    </source>
</evidence>
<gene>
    <name evidence="7" type="ORF">CAG99_08990</name>
</gene>
<dbReference type="Gene3D" id="3.40.50.2300">
    <property type="match status" value="2"/>
</dbReference>
<dbReference type="PANTHER" id="PTHR47151:SF2">
    <property type="entry name" value="AMINO ACID BINDING PROTEIN"/>
    <property type="match status" value="1"/>
</dbReference>
<feature type="domain" description="Protein kinase" evidence="6">
    <location>
        <begin position="18"/>
        <end position="280"/>
    </location>
</feature>
<evidence type="ECO:0000256" key="4">
    <source>
        <dbReference type="ARBA" id="ARBA00022840"/>
    </source>
</evidence>
<dbReference type="InterPro" id="IPR028082">
    <property type="entry name" value="Peripla_BP_I"/>
</dbReference>
<dbReference type="PANTHER" id="PTHR47151">
    <property type="entry name" value="LEU/ILE/VAL-BINDING ABC TRANSPORTER SUBUNIT"/>
    <property type="match status" value="1"/>
</dbReference>
<dbReference type="KEGG" id="smao:CAG99_08990"/>
<dbReference type="OrthoDB" id="155383at2"/>
<dbReference type="PROSITE" id="PS00107">
    <property type="entry name" value="PROTEIN_KINASE_ATP"/>
    <property type="match status" value="1"/>
</dbReference>
<evidence type="ECO:0000256" key="1">
    <source>
        <dbReference type="ARBA" id="ARBA00010062"/>
    </source>
</evidence>
<dbReference type="Pfam" id="PF00069">
    <property type="entry name" value="Pkinase"/>
    <property type="match status" value="1"/>
</dbReference>
<dbReference type="InterPro" id="IPR028081">
    <property type="entry name" value="Leu-bd"/>
</dbReference>
<dbReference type="RefSeq" id="WP_086158490.1">
    <property type="nucleotide sequence ID" value="NZ_CP021121.1"/>
</dbReference>
<dbReference type="PROSITE" id="PS00108">
    <property type="entry name" value="PROTEIN_KINASE_ST"/>
    <property type="match status" value="1"/>
</dbReference>
<reference evidence="7 8" key="1">
    <citation type="submission" date="2017-05" db="EMBL/GenBank/DDBJ databases">
        <title>Complete genome sequence of Streptomyces sp. SCSIO 03032 revealed the diverse biosynthetic pathways for its bioactive secondary metabolites.</title>
        <authorList>
            <person name="Ma L."/>
            <person name="Zhu Y."/>
            <person name="Zhang W."/>
            <person name="Zhang G."/>
            <person name="Tian X."/>
            <person name="Zhang S."/>
            <person name="Zhang C."/>
        </authorList>
    </citation>
    <scope>NUCLEOTIDE SEQUENCE [LARGE SCALE GENOMIC DNA]</scope>
    <source>
        <strain evidence="7 8">SCSIO 03032</strain>
    </source>
</reference>
<organism evidence="7 8">
    <name type="scientific">Streptomyces marincola</name>
    <dbReference type="NCBI Taxonomy" id="2878388"/>
    <lineage>
        <taxon>Bacteria</taxon>
        <taxon>Bacillati</taxon>
        <taxon>Actinomycetota</taxon>
        <taxon>Actinomycetes</taxon>
        <taxon>Kitasatosporales</taxon>
        <taxon>Streptomycetaceae</taxon>
        <taxon>Streptomyces</taxon>
    </lineage>
</organism>
<evidence type="ECO:0000259" key="6">
    <source>
        <dbReference type="PROSITE" id="PS50011"/>
    </source>
</evidence>
<dbReference type="Pfam" id="PF13458">
    <property type="entry name" value="Peripla_BP_6"/>
    <property type="match status" value="1"/>
</dbReference>